<gene>
    <name evidence="3" type="ORF">F0185_31395</name>
</gene>
<dbReference type="EMBL" id="VUYU01000039">
    <property type="protein sequence ID" value="NHZ38062.1"/>
    <property type="molecule type" value="Genomic_DNA"/>
</dbReference>
<evidence type="ECO:0000313" key="3">
    <source>
        <dbReference type="EMBL" id="NHZ38062.1"/>
    </source>
</evidence>
<dbReference type="InterPro" id="IPR008278">
    <property type="entry name" value="4-PPantetheinyl_Trfase_dom"/>
</dbReference>
<dbReference type="RefSeq" id="WP_167232277.1">
    <property type="nucleotide sequence ID" value="NZ_VUYU01000039.1"/>
</dbReference>
<evidence type="ECO:0000259" key="2">
    <source>
        <dbReference type="Pfam" id="PF01648"/>
    </source>
</evidence>
<organism evidence="3 4">
    <name type="scientific">Massilia rubra</name>
    <dbReference type="NCBI Taxonomy" id="2607910"/>
    <lineage>
        <taxon>Bacteria</taxon>
        <taxon>Pseudomonadati</taxon>
        <taxon>Pseudomonadota</taxon>
        <taxon>Betaproteobacteria</taxon>
        <taxon>Burkholderiales</taxon>
        <taxon>Oxalobacteraceae</taxon>
        <taxon>Telluria group</taxon>
        <taxon>Massilia</taxon>
    </lineage>
</organism>
<evidence type="ECO:0000256" key="1">
    <source>
        <dbReference type="ARBA" id="ARBA00022679"/>
    </source>
</evidence>
<evidence type="ECO:0000313" key="4">
    <source>
        <dbReference type="Proteomes" id="UP000785613"/>
    </source>
</evidence>
<dbReference type="Proteomes" id="UP000785613">
    <property type="component" value="Unassembled WGS sequence"/>
</dbReference>
<dbReference type="GO" id="GO:0016740">
    <property type="term" value="F:transferase activity"/>
    <property type="evidence" value="ECO:0007669"/>
    <property type="project" value="UniProtKB-KW"/>
</dbReference>
<dbReference type="Gene3D" id="3.90.470.20">
    <property type="entry name" value="4'-phosphopantetheinyl transferase domain"/>
    <property type="match status" value="2"/>
</dbReference>
<proteinExistence type="predicted"/>
<name>A0ABX0M1I1_9BURK</name>
<feature type="domain" description="4'-phosphopantetheinyl transferase" evidence="2">
    <location>
        <begin position="132"/>
        <end position="197"/>
    </location>
</feature>
<sequence length="248" mass="26206">MSGIAAIMLPQTETPCTVGIGDCVVSAVSVDAVARRENDPGYLARMFGNTERERLHGLRLAKRRREWMAGRVAAKAALQHLHAQAGAESPLHALVIGNSSAEHNRGQPEAAGAHVSISHSHGYAVAAASAYPVGIDIERVRPFPDAAREMAFTAHELRVSAAGGDAVRTAVWAFKEAFMKAHGKSIFGWFADIELEATGCDGRLSWRVSPRLVAQLPSSQGSQLSGYGGLIGDYALALVGQCVSHGDG</sequence>
<dbReference type="InterPro" id="IPR037143">
    <property type="entry name" value="4-PPantetheinyl_Trfase_dom_sf"/>
</dbReference>
<reference evidence="3 4" key="1">
    <citation type="submission" date="2019-09" db="EMBL/GenBank/DDBJ databases">
        <title>Taxonomy of Antarctic Massilia spp.: description of Massilia rubra sp. nov., Massilia aquatica sp. nov., Massilia mucilaginosa sp. nov., Massilia frigida sp. nov. isolated from streams, lakes and regoliths.</title>
        <authorList>
            <person name="Holochova P."/>
            <person name="Sedlacek I."/>
            <person name="Kralova S."/>
            <person name="Maslanova I."/>
            <person name="Busse H.-J."/>
            <person name="Stankova E."/>
            <person name="Vrbovska V."/>
            <person name="Kovarovic V."/>
            <person name="Bartak M."/>
            <person name="Svec P."/>
            <person name="Pantucek R."/>
        </authorList>
    </citation>
    <scope>NUCLEOTIDE SEQUENCE [LARGE SCALE GENOMIC DNA]</scope>
    <source>
        <strain evidence="3 4">CCM 8692</strain>
    </source>
</reference>
<keyword evidence="1 3" id="KW-0808">Transferase</keyword>
<protein>
    <submittedName>
        <fullName evidence="3">4'-phosphopantetheinyl transferase superfamily protein</fullName>
    </submittedName>
</protein>
<accession>A0ABX0M1I1</accession>
<dbReference type="SUPFAM" id="SSF56214">
    <property type="entry name" value="4'-phosphopantetheinyl transferase"/>
    <property type="match status" value="2"/>
</dbReference>
<comment type="caution">
    <text evidence="3">The sequence shown here is derived from an EMBL/GenBank/DDBJ whole genome shotgun (WGS) entry which is preliminary data.</text>
</comment>
<keyword evidence="4" id="KW-1185">Reference proteome</keyword>
<dbReference type="Pfam" id="PF01648">
    <property type="entry name" value="ACPS"/>
    <property type="match status" value="1"/>
</dbReference>